<evidence type="ECO:0000313" key="3">
    <source>
        <dbReference type="Proteomes" id="UP001152759"/>
    </source>
</evidence>
<feature type="compositionally biased region" description="Basic residues" evidence="1">
    <location>
        <begin position="464"/>
        <end position="475"/>
    </location>
</feature>
<feature type="compositionally biased region" description="Polar residues" evidence="1">
    <location>
        <begin position="396"/>
        <end position="419"/>
    </location>
</feature>
<evidence type="ECO:0000313" key="2">
    <source>
        <dbReference type="EMBL" id="CAH0388299.1"/>
    </source>
</evidence>
<feature type="region of interest" description="Disordered" evidence="1">
    <location>
        <begin position="453"/>
        <end position="475"/>
    </location>
</feature>
<feature type="compositionally biased region" description="Basic and acidic residues" evidence="1">
    <location>
        <begin position="189"/>
        <end position="198"/>
    </location>
</feature>
<dbReference type="AlphaFoldDB" id="A0A9P0ABK7"/>
<dbReference type="EMBL" id="OU963865">
    <property type="protein sequence ID" value="CAH0388299.1"/>
    <property type="molecule type" value="Genomic_DNA"/>
</dbReference>
<organism evidence="2 3">
    <name type="scientific">Bemisia tabaci</name>
    <name type="common">Sweetpotato whitefly</name>
    <name type="synonym">Aleurodes tabaci</name>
    <dbReference type="NCBI Taxonomy" id="7038"/>
    <lineage>
        <taxon>Eukaryota</taxon>
        <taxon>Metazoa</taxon>
        <taxon>Ecdysozoa</taxon>
        <taxon>Arthropoda</taxon>
        <taxon>Hexapoda</taxon>
        <taxon>Insecta</taxon>
        <taxon>Pterygota</taxon>
        <taxon>Neoptera</taxon>
        <taxon>Paraneoptera</taxon>
        <taxon>Hemiptera</taxon>
        <taxon>Sternorrhyncha</taxon>
        <taxon>Aleyrodoidea</taxon>
        <taxon>Aleyrodidae</taxon>
        <taxon>Aleyrodinae</taxon>
        <taxon>Bemisia</taxon>
    </lineage>
</organism>
<feature type="compositionally biased region" description="Polar residues" evidence="1">
    <location>
        <begin position="1"/>
        <end position="12"/>
    </location>
</feature>
<feature type="compositionally biased region" description="Acidic residues" evidence="1">
    <location>
        <begin position="231"/>
        <end position="240"/>
    </location>
</feature>
<feature type="compositionally biased region" description="Basic residues" evidence="1">
    <location>
        <begin position="331"/>
        <end position="341"/>
    </location>
</feature>
<accession>A0A9P0ABK7</accession>
<name>A0A9P0ABK7_BEMTA</name>
<gene>
    <name evidence="2" type="ORF">BEMITA_LOCUS7219</name>
</gene>
<feature type="region of interest" description="Disordered" evidence="1">
    <location>
        <begin position="1"/>
        <end position="52"/>
    </location>
</feature>
<dbReference type="Proteomes" id="UP001152759">
    <property type="component" value="Chromosome 4"/>
</dbReference>
<sequence length="475" mass="51607">MPITTRSRQQPPTAAAVASTTTKAVKKNVKATKTSEKAPIVNPEEPPSDDDIPLASVKARATAKTKAPAVTKAAPKRATKAVSKVPPKLPVDETFVVNKDELDTLSNEEPDDLPEHKSVVIKKFIESNSATDENETEKLSDNESKPKVEQKKRLPAVKSIKAPKLKFTELDVEESPPNTVNLKGAQEPVSRDEIKDILSETVIIEPKPVKKAQKGKPAAPKKTLPVRTHEESEDDEDSNDAAETNLLKKSAKEQAEHEDSDSSEELNVVNSQKKIPVIEDSESEFDQTDSGDPCSLEESDEEFEPETKATQKRAIKKGTKDKPLENGAVTKSRKPPRKAASKKAPNVAEVDGLLGMIKDLTLDSKKGPKKKAAAKAKPKVTGKKVKKPKQVDSEPETGTLTKYSSTESLRNVTIRGRSQSVDNLNLTATPATLQQKPKRVLSKAPIAKVLNAEQEAVESAPAKNKTRAPRKKAAK</sequence>
<keyword evidence="3" id="KW-1185">Reference proteome</keyword>
<feature type="compositionally biased region" description="Basic residues" evidence="1">
    <location>
        <begin position="367"/>
        <end position="388"/>
    </location>
</feature>
<dbReference type="KEGG" id="btab:109034303"/>
<protein>
    <submittedName>
        <fullName evidence="2">Uncharacterized protein</fullName>
    </submittedName>
</protein>
<evidence type="ECO:0000256" key="1">
    <source>
        <dbReference type="SAM" id="MobiDB-lite"/>
    </source>
</evidence>
<feature type="compositionally biased region" description="Low complexity" evidence="1">
    <location>
        <begin position="13"/>
        <end position="23"/>
    </location>
</feature>
<proteinExistence type="predicted"/>
<feature type="compositionally biased region" description="Acidic residues" evidence="1">
    <location>
        <begin position="279"/>
        <end position="304"/>
    </location>
</feature>
<reference evidence="2" key="1">
    <citation type="submission" date="2021-12" db="EMBL/GenBank/DDBJ databases">
        <authorList>
            <person name="King R."/>
        </authorList>
    </citation>
    <scope>NUCLEOTIDE SEQUENCE</scope>
</reference>
<feature type="compositionally biased region" description="Basic and acidic residues" evidence="1">
    <location>
        <begin position="136"/>
        <end position="152"/>
    </location>
</feature>
<feature type="region of interest" description="Disordered" evidence="1">
    <location>
        <begin position="126"/>
        <end position="419"/>
    </location>
</feature>